<protein>
    <submittedName>
        <fullName evidence="1">Putative BTB domain protein</fullName>
    </submittedName>
</protein>
<comment type="caution">
    <text evidence="1">The sequence shown here is derived from an EMBL/GenBank/DDBJ whole genome shotgun (WGS) entry which is preliminary data.</text>
</comment>
<sequence length="240" mass="27112">MDFNKYTVSLQGKEFVLDRSQIDFEGPNYFTACFLGSFKEAQTRRVELNRDPDIFRIILSYLSGYSVLPLTKRTIPESMTPGNALKNLRVDAAFYQLGTLVDECDRHLGNRTDPDTKFLILGATSYHSLDYLDEFEPGDIIDDPLVRLPVKSSWQTYVAKERLDRDPFDKMTTPKSAIGSKGLRMTALVEAFVSKSIAKDRPLNWRLFGWVSHEGSTGAHLTSELTVVVEDLGRTQGSDE</sequence>
<gene>
    <name evidence="1" type="ORF">V565_064450</name>
</gene>
<dbReference type="CDD" id="cd18186">
    <property type="entry name" value="BTB_POZ_ZBTB_KLHL-like"/>
    <property type="match status" value="1"/>
</dbReference>
<dbReference type="OrthoDB" id="2370221at2759"/>
<name>A0A074SMN5_9AGAM</name>
<reference evidence="1 2" key="1">
    <citation type="submission" date="2013-12" db="EMBL/GenBank/DDBJ databases">
        <authorList>
            <person name="Cubeta M."/>
            <person name="Pakala S."/>
            <person name="Fedorova N."/>
            <person name="Thomas E."/>
            <person name="Dean R."/>
            <person name="Jabaji S."/>
            <person name="Neate S."/>
            <person name="Toda T."/>
            <person name="Tavantzis S."/>
            <person name="Vilgalys R."/>
            <person name="Bharathan N."/>
            <person name="Pakala S."/>
            <person name="Losada L.S."/>
            <person name="Zafar N."/>
            <person name="Nierman W."/>
        </authorList>
    </citation>
    <scope>NUCLEOTIDE SEQUENCE [LARGE SCALE GENOMIC DNA]</scope>
    <source>
        <strain evidence="1 2">123E</strain>
    </source>
</reference>
<dbReference type="EMBL" id="AZST01000180">
    <property type="protein sequence ID" value="KEP51287.1"/>
    <property type="molecule type" value="Genomic_DNA"/>
</dbReference>
<evidence type="ECO:0000313" key="2">
    <source>
        <dbReference type="Proteomes" id="UP000027456"/>
    </source>
</evidence>
<keyword evidence="2" id="KW-1185">Reference proteome</keyword>
<dbReference type="AlphaFoldDB" id="A0A074SMN5"/>
<evidence type="ECO:0000313" key="1">
    <source>
        <dbReference type="EMBL" id="KEP51287.1"/>
    </source>
</evidence>
<dbReference type="SUPFAM" id="SSF54695">
    <property type="entry name" value="POZ domain"/>
    <property type="match status" value="1"/>
</dbReference>
<dbReference type="HOGENOM" id="CLU_067638_0_0_1"/>
<dbReference type="STRING" id="1423351.A0A074SMN5"/>
<organism evidence="1 2">
    <name type="scientific">Rhizoctonia solani 123E</name>
    <dbReference type="NCBI Taxonomy" id="1423351"/>
    <lineage>
        <taxon>Eukaryota</taxon>
        <taxon>Fungi</taxon>
        <taxon>Dikarya</taxon>
        <taxon>Basidiomycota</taxon>
        <taxon>Agaricomycotina</taxon>
        <taxon>Agaricomycetes</taxon>
        <taxon>Cantharellales</taxon>
        <taxon>Ceratobasidiaceae</taxon>
        <taxon>Rhizoctonia</taxon>
    </lineage>
</organism>
<dbReference type="Gene3D" id="3.30.710.10">
    <property type="entry name" value="Potassium Channel Kv1.1, Chain A"/>
    <property type="match status" value="1"/>
</dbReference>
<proteinExistence type="predicted"/>
<dbReference type="Proteomes" id="UP000027456">
    <property type="component" value="Unassembled WGS sequence"/>
</dbReference>
<dbReference type="InterPro" id="IPR011333">
    <property type="entry name" value="SKP1/BTB/POZ_sf"/>
</dbReference>
<accession>A0A074SMN5</accession>